<dbReference type="EMBL" id="UGPN01000002">
    <property type="protein sequence ID" value="STY60958.1"/>
    <property type="molecule type" value="Genomic_DNA"/>
</dbReference>
<organism evidence="1 2">
    <name type="scientific">Mannheimia haemolytica</name>
    <name type="common">Pasteurella haemolytica</name>
    <dbReference type="NCBI Taxonomy" id="75985"/>
    <lineage>
        <taxon>Bacteria</taxon>
        <taxon>Pseudomonadati</taxon>
        <taxon>Pseudomonadota</taxon>
        <taxon>Gammaproteobacteria</taxon>
        <taxon>Pasteurellales</taxon>
        <taxon>Pasteurellaceae</taxon>
        <taxon>Mannheimia</taxon>
    </lineage>
</organism>
<gene>
    <name evidence="1" type="ORF">NCTC10638_02165</name>
</gene>
<dbReference type="AlphaFoldDB" id="A0A378N4P5"/>
<evidence type="ECO:0000313" key="1">
    <source>
        <dbReference type="EMBL" id="STY60958.1"/>
    </source>
</evidence>
<evidence type="ECO:0000313" key="2">
    <source>
        <dbReference type="Proteomes" id="UP000254802"/>
    </source>
</evidence>
<name>A0A378N4P5_MANHA</name>
<proteinExistence type="predicted"/>
<reference evidence="1 2" key="1">
    <citation type="submission" date="2018-06" db="EMBL/GenBank/DDBJ databases">
        <authorList>
            <consortium name="Pathogen Informatics"/>
            <person name="Doyle S."/>
        </authorList>
    </citation>
    <scope>NUCLEOTIDE SEQUENCE [LARGE SCALE GENOMIC DNA]</scope>
    <source>
        <strain evidence="1 2">NCTC10638</strain>
    </source>
</reference>
<dbReference type="Proteomes" id="UP000254802">
    <property type="component" value="Unassembled WGS sequence"/>
</dbReference>
<protein>
    <submittedName>
        <fullName evidence="1">Uncharacterized protein</fullName>
    </submittedName>
</protein>
<sequence>MILLFFCSRLNRLSVFELVGKFTLSGANVNLPLSQFKLSEDSGEARVAFLLVTFLWQSKEK</sequence>
<accession>A0A378N4P5</accession>